<sequence length="43" mass="5120">MITTFQTCYKPVTKSGKCLVFMNRLLQFREISILPDLRNRFIP</sequence>
<name>B0MYI7_9BACT</name>
<gene>
    <name evidence="1" type="ORF">ALIPUT_02095</name>
</gene>
<protein>
    <submittedName>
        <fullName evidence="1">Uncharacterized protein</fullName>
    </submittedName>
</protein>
<dbReference type="Proteomes" id="UP000005819">
    <property type="component" value="Unassembled WGS sequence"/>
</dbReference>
<comment type="caution">
    <text evidence="1">The sequence shown here is derived from an EMBL/GenBank/DDBJ whole genome shotgun (WGS) entry which is preliminary data.</text>
</comment>
<evidence type="ECO:0000313" key="1">
    <source>
        <dbReference type="EMBL" id="EDS02565.1"/>
    </source>
</evidence>
<proteinExistence type="predicted"/>
<evidence type="ECO:0000313" key="2">
    <source>
        <dbReference type="Proteomes" id="UP000005819"/>
    </source>
</evidence>
<accession>B0MYI7</accession>
<dbReference type="AlphaFoldDB" id="B0MYI7"/>
<reference evidence="1" key="1">
    <citation type="submission" date="2007-10" db="EMBL/GenBank/DDBJ databases">
        <authorList>
            <person name="Fulton L."/>
            <person name="Clifton S."/>
            <person name="Fulton B."/>
            <person name="Xu J."/>
            <person name="Minx P."/>
            <person name="Pepin K.H."/>
            <person name="Johnson M."/>
            <person name="Thiruvilangam P."/>
            <person name="Bhonagiri V."/>
            <person name="Nash W.E."/>
            <person name="Mardis E.R."/>
            <person name="Wilson R.K."/>
        </authorList>
    </citation>
    <scope>NUCLEOTIDE SEQUENCE [LARGE SCALE GENOMIC DNA]</scope>
    <source>
        <strain evidence="1">DSM 17216</strain>
    </source>
</reference>
<keyword evidence="2" id="KW-1185">Reference proteome</keyword>
<reference evidence="1" key="2">
    <citation type="submission" date="2013-09" db="EMBL/GenBank/DDBJ databases">
        <title>Draft genome sequence of Alistipes putredinis (DSM 17216).</title>
        <authorList>
            <person name="Sudarsanam P."/>
            <person name="Ley R."/>
            <person name="Guruge J."/>
            <person name="Turnbaugh P.J."/>
            <person name="Mahowald M."/>
            <person name="Liep D."/>
            <person name="Gordon J."/>
        </authorList>
    </citation>
    <scope>NUCLEOTIDE SEQUENCE</scope>
    <source>
        <strain evidence="1">DSM 17216</strain>
    </source>
</reference>
<dbReference type="HOGENOM" id="CLU_3228684_0_0_10"/>
<organism evidence="1 2">
    <name type="scientific">Alistipes putredinis DSM 17216</name>
    <dbReference type="NCBI Taxonomy" id="445970"/>
    <lineage>
        <taxon>Bacteria</taxon>
        <taxon>Pseudomonadati</taxon>
        <taxon>Bacteroidota</taxon>
        <taxon>Bacteroidia</taxon>
        <taxon>Bacteroidales</taxon>
        <taxon>Rikenellaceae</taxon>
        <taxon>Alistipes</taxon>
    </lineage>
</organism>
<dbReference type="EMBL" id="ABFK02000020">
    <property type="protein sequence ID" value="EDS02565.1"/>
    <property type="molecule type" value="Genomic_DNA"/>
</dbReference>